<gene>
    <name evidence="1" type="ORF">YALI1_A06402g</name>
</gene>
<dbReference type="EMBL" id="CP017553">
    <property type="protein sequence ID" value="AOW00327.1"/>
    <property type="molecule type" value="Genomic_DNA"/>
</dbReference>
<protein>
    <submittedName>
        <fullName evidence="1">Uncharacterized protein</fullName>
    </submittedName>
</protein>
<dbReference type="AlphaFoldDB" id="A0A1D8N3W6"/>
<evidence type="ECO:0000313" key="1">
    <source>
        <dbReference type="EMBL" id="AOW00327.1"/>
    </source>
</evidence>
<evidence type="ECO:0000313" key="2">
    <source>
        <dbReference type="Proteomes" id="UP000182444"/>
    </source>
</evidence>
<proteinExistence type="predicted"/>
<dbReference type="Proteomes" id="UP000182444">
    <property type="component" value="Chromosome 1A"/>
</dbReference>
<dbReference type="GeneID" id="94582321"/>
<reference evidence="1 2" key="1">
    <citation type="journal article" date="2016" name="PLoS ONE">
        <title>Sequence Assembly of Yarrowia lipolytica Strain W29/CLIB89 Shows Transposable Element Diversity.</title>
        <authorList>
            <person name="Magnan C."/>
            <person name="Yu J."/>
            <person name="Chang I."/>
            <person name="Jahn E."/>
            <person name="Kanomata Y."/>
            <person name="Wu J."/>
            <person name="Zeller M."/>
            <person name="Oakes M."/>
            <person name="Baldi P."/>
            <person name="Sandmeyer S."/>
        </authorList>
    </citation>
    <scope>NUCLEOTIDE SEQUENCE [LARGE SCALE GENOMIC DNA]</scope>
    <source>
        <strain evidence="2">CLIB89(W29)</strain>
    </source>
</reference>
<dbReference type="RefSeq" id="XP_068137761.1">
    <property type="nucleotide sequence ID" value="XM_068281660.1"/>
</dbReference>
<sequence>MVAKVVSFCGMSAQIARVNKSSTSSVSVYSMPRLRISSSHHRLCMRVANRASLRASRISPIFSRLIDRNWFRARTCVKSASEWSVPLSSSWMNKHDLTQKSMLSWSWMTPWPIPLSLLARAARSSRYCSRRSLSSWSDAEVMCSGTWLGWLNIDGVICV</sequence>
<dbReference type="VEuPathDB" id="FungiDB:YALI1_A06402g"/>
<organism evidence="1 2">
    <name type="scientific">Yarrowia lipolytica</name>
    <name type="common">Candida lipolytica</name>
    <dbReference type="NCBI Taxonomy" id="4952"/>
    <lineage>
        <taxon>Eukaryota</taxon>
        <taxon>Fungi</taxon>
        <taxon>Dikarya</taxon>
        <taxon>Ascomycota</taxon>
        <taxon>Saccharomycotina</taxon>
        <taxon>Dipodascomycetes</taxon>
        <taxon>Dipodascales</taxon>
        <taxon>Dipodascales incertae sedis</taxon>
        <taxon>Yarrowia</taxon>
    </lineage>
</organism>
<name>A0A1D8N3W6_YARLL</name>
<accession>A0A1D8N3W6</accession>